<dbReference type="GO" id="GO:0006012">
    <property type="term" value="P:galactose metabolic process"/>
    <property type="evidence" value="ECO:0007669"/>
    <property type="project" value="InterPro"/>
</dbReference>
<dbReference type="SUPFAM" id="SSF55060">
    <property type="entry name" value="GHMP Kinase, C-terminal domain"/>
    <property type="match status" value="1"/>
</dbReference>
<dbReference type="InterPro" id="IPR014721">
    <property type="entry name" value="Ribsml_uS5_D2-typ_fold_subgr"/>
</dbReference>
<dbReference type="GO" id="GO:0005829">
    <property type="term" value="C:cytosol"/>
    <property type="evidence" value="ECO:0007669"/>
    <property type="project" value="TreeGrafter"/>
</dbReference>
<dbReference type="InterPro" id="IPR006204">
    <property type="entry name" value="GHMP_kinase_N_dom"/>
</dbReference>
<accession>A0A1Y3UAK6</accession>
<sequence length="396" mass="41840">MSSPTTPLVDRFAEHFGNTGNPLLSVTVPARSEIAGNHTDHEGGDVIGGALDARIEAVCALNGTGTARIESVGYGGFEIDLADLAVQASEQETTASLARGMASELAATGRTPQGFDLIMQSSIPSGSGLSSSAAVELAFGRAMEALWEGTAIDAVTLAKMAQRTENNYFGKPCGLLDQLAEALGGLAHMSFADPETPATEKLAFDFEDKGYALVLVNVGSDHSALTGEYAAVPAEMKQIAAVFGKERLCEVDPAAFDSEVVRLRRELGDRPVLRALHYWRENDLVLKRWDALQAGDIDAFLELTRESGASSAMFLQNVSVGGAPEQSAMVALGLAERLLEGRGACRIHGGGFGGSIQAFVPVERVDAFLAGMDSWFGEGASRHYRIVPEGAAYAWL</sequence>
<dbReference type="Pfam" id="PF10509">
    <property type="entry name" value="GalKase_gal_bdg"/>
    <property type="match status" value="1"/>
</dbReference>
<keyword evidence="5" id="KW-0067">ATP-binding</keyword>
<dbReference type="InterPro" id="IPR006206">
    <property type="entry name" value="Mevalonate/galactokinase"/>
</dbReference>
<dbReference type="STRING" id="1118060.GCA_000311845_01582"/>
<keyword evidence="9" id="KW-1185">Reference proteome</keyword>
<evidence type="ECO:0000313" key="9">
    <source>
        <dbReference type="Proteomes" id="UP000196560"/>
    </source>
</evidence>
<dbReference type="PRINTS" id="PR00473">
    <property type="entry name" value="GALCTOKINASE"/>
</dbReference>
<dbReference type="RefSeq" id="WP_087185923.1">
    <property type="nucleotide sequence ID" value="NZ_DBFZFG010000023.1"/>
</dbReference>
<dbReference type="Gene3D" id="3.30.70.890">
    <property type="entry name" value="GHMP kinase, C-terminal domain"/>
    <property type="match status" value="1"/>
</dbReference>
<keyword evidence="2" id="KW-0808">Transferase</keyword>
<organism evidence="8 9">
    <name type="scientific">Enorma massiliensis</name>
    <dbReference type="NCBI Taxonomy" id="1472761"/>
    <lineage>
        <taxon>Bacteria</taxon>
        <taxon>Bacillati</taxon>
        <taxon>Actinomycetota</taxon>
        <taxon>Coriobacteriia</taxon>
        <taxon>Coriobacteriales</taxon>
        <taxon>Coriobacteriaceae</taxon>
        <taxon>Enorma</taxon>
    </lineage>
</organism>
<dbReference type="eggNOG" id="COG0153">
    <property type="taxonomic scope" value="Bacteria"/>
</dbReference>
<dbReference type="PANTHER" id="PTHR10457">
    <property type="entry name" value="MEVALONATE KINASE/GALACTOKINASE"/>
    <property type="match status" value="1"/>
</dbReference>
<gene>
    <name evidence="8" type="ORF">B5G21_02745</name>
</gene>
<dbReference type="EMBL" id="NFHO01000002">
    <property type="protein sequence ID" value="OUN44198.1"/>
    <property type="molecule type" value="Genomic_DNA"/>
</dbReference>
<evidence type="ECO:0000259" key="6">
    <source>
        <dbReference type="Pfam" id="PF00288"/>
    </source>
</evidence>
<evidence type="ECO:0000256" key="4">
    <source>
        <dbReference type="ARBA" id="ARBA00022777"/>
    </source>
</evidence>
<dbReference type="InterPro" id="IPR036554">
    <property type="entry name" value="GHMP_kinase_C_sf"/>
</dbReference>
<reference evidence="9" key="1">
    <citation type="submission" date="2017-04" db="EMBL/GenBank/DDBJ databases">
        <title>Function of individual gut microbiota members based on whole genome sequencing of pure cultures obtained from chicken caecum.</title>
        <authorList>
            <person name="Medvecky M."/>
            <person name="Cejkova D."/>
            <person name="Polansky O."/>
            <person name="Karasova D."/>
            <person name="Kubasova T."/>
            <person name="Cizek A."/>
            <person name="Rychlik I."/>
        </authorList>
    </citation>
    <scope>NUCLEOTIDE SEQUENCE [LARGE SCALE GENOMIC DNA]</scope>
    <source>
        <strain evidence="9">An70</strain>
    </source>
</reference>
<dbReference type="GO" id="GO:0004335">
    <property type="term" value="F:galactokinase activity"/>
    <property type="evidence" value="ECO:0007669"/>
    <property type="project" value="InterPro"/>
</dbReference>
<dbReference type="InterPro" id="IPR000705">
    <property type="entry name" value="Galactokinase"/>
</dbReference>
<dbReference type="PANTHER" id="PTHR10457:SF7">
    <property type="entry name" value="GALACTOKINASE-RELATED"/>
    <property type="match status" value="1"/>
</dbReference>
<dbReference type="InterPro" id="IPR006203">
    <property type="entry name" value="GHMP_knse_ATP-bd_CS"/>
</dbReference>
<feature type="domain" description="GHMP kinase N-terminal" evidence="6">
    <location>
        <begin position="98"/>
        <end position="185"/>
    </location>
</feature>
<dbReference type="Pfam" id="PF00288">
    <property type="entry name" value="GHMP_kinases_N"/>
    <property type="match status" value="1"/>
</dbReference>
<dbReference type="PROSITE" id="PS00627">
    <property type="entry name" value="GHMP_KINASES_ATP"/>
    <property type="match status" value="1"/>
</dbReference>
<dbReference type="InterPro" id="IPR020568">
    <property type="entry name" value="Ribosomal_Su5_D2-typ_SF"/>
</dbReference>
<evidence type="ECO:0000313" key="8">
    <source>
        <dbReference type="EMBL" id="OUN44198.1"/>
    </source>
</evidence>
<dbReference type="AlphaFoldDB" id="A0A1Y3UAK6"/>
<evidence type="ECO:0000256" key="1">
    <source>
        <dbReference type="ARBA" id="ARBA00006566"/>
    </source>
</evidence>
<evidence type="ECO:0000256" key="2">
    <source>
        <dbReference type="ARBA" id="ARBA00022679"/>
    </source>
</evidence>
<evidence type="ECO:0000259" key="7">
    <source>
        <dbReference type="Pfam" id="PF10509"/>
    </source>
</evidence>
<comment type="similarity">
    <text evidence="1">Belongs to the GHMP kinase family. GalK subfamily.</text>
</comment>
<evidence type="ECO:0000256" key="5">
    <source>
        <dbReference type="ARBA" id="ARBA00022840"/>
    </source>
</evidence>
<evidence type="ECO:0000256" key="3">
    <source>
        <dbReference type="ARBA" id="ARBA00022741"/>
    </source>
</evidence>
<keyword evidence="4 8" id="KW-0418">Kinase</keyword>
<dbReference type="SUPFAM" id="SSF54211">
    <property type="entry name" value="Ribosomal protein S5 domain 2-like"/>
    <property type="match status" value="1"/>
</dbReference>
<feature type="domain" description="Galactokinase N-terminal" evidence="7">
    <location>
        <begin position="11"/>
        <end position="59"/>
    </location>
</feature>
<dbReference type="Gene3D" id="3.30.230.10">
    <property type="match status" value="1"/>
</dbReference>
<dbReference type="PRINTS" id="PR00959">
    <property type="entry name" value="MEVGALKINASE"/>
</dbReference>
<keyword evidence="3" id="KW-0547">Nucleotide-binding</keyword>
<dbReference type="InterPro" id="IPR019539">
    <property type="entry name" value="GalKase_N"/>
</dbReference>
<dbReference type="GO" id="GO:0005524">
    <property type="term" value="F:ATP binding"/>
    <property type="evidence" value="ECO:0007669"/>
    <property type="project" value="UniProtKB-KW"/>
</dbReference>
<proteinExistence type="inferred from homology"/>
<dbReference type="PIRSF" id="PIRSF000530">
    <property type="entry name" value="Galactokinase"/>
    <property type="match status" value="1"/>
</dbReference>
<name>A0A1Y3UAK6_9ACTN</name>
<comment type="caution">
    <text evidence="8">The sequence shown here is derived from an EMBL/GenBank/DDBJ whole genome shotgun (WGS) entry which is preliminary data.</text>
</comment>
<dbReference type="Proteomes" id="UP000196560">
    <property type="component" value="Unassembled WGS sequence"/>
</dbReference>
<protein>
    <submittedName>
        <fullName evidence="8">Galactokinase</fullName>
    </submittedName>
</protein>